<organism evidence="2 3">
    <name type="scientific">Fusobacterium nucleatum subsp. polymorphum</name>
    <name type="common">Fusobacterium polymorphum</name>
    <dbReference type="NCBI Taxonomy" id="76857"/>
    <lineage>
        <taxon>Bacteria</taxon>
        <taxon>Fusobacteriati</taxon>
        <taxon>Fusobacteriota</taxon>
        <taxon>Fusobacteriia</taxon>
        <taxon>Fusobacteriales</taxon>
        <taxon>Fusobacteriaceae</taxon>
        <taxon>Fusobacterium</taxon>
    </lineage>
</organism>
<dbReference type="EMBL" id="NJGI01000006">
    <property type="protein sequence ID" value="PGH20295.1"/>
    <property type="molecule type" value="Genomic_DNA"/>
</dbReference>
<accession>A0A2B7YG93</accession>
<comment type="caution">
    <text evidence="2">The sequence shown here is derived from an EMBL/GenBank/DDBJ whole genome shotgun (WGS) entry which is preliminary data.</text>
</comment>
<gene>
    <name evidence="2" type="ORF">RN96_12145</name>
</gene>
<keyword evidence="1" id="KW-0175">Coiled coil</keyword>
<sequence length="506" mass="56728">MDKDSEVTSDKYTDYLEADLKKTGTYVKYSLISGYHNLGMFFAFTSEGRKKHVEKYDKTNVDLRNDLKAIDKKLEEALDKEKNAKELLPIIEMELSRAKNPYVKRVLKSYGKYLEKQSNTDNTFVFNAYKGAGIGLAQGTIEFYAAEAVGTTTVTLVGISTLFRGDTRIETPKENEKNSYIPKENRITITYSQALDLKNNFSDYYKDRMGYYNILGLVENDGIPRNTSTLENDPRISEDIAGYYNGERSKLENKGYVVGNIVGNIAGYKLASEGAFYKSNSTYTSVQNEIENVGDTAKTVRKNGQQAQKFQNSVVQNNKNSINKPPVDVSELNNQQSKPIYTNKIKNKDYTIPKYLTKPEEGGTLVIAAGNNPIRGAYNTSLKAFPEIGVHYGDATNLVNIQTGSQSKVIIENPNGFDPLNPEILRVVKEGGEIEITGIKSNKEFFNIYSGEVEVPKGFEIIEVGEIPENFQKQGFRTDGDLIGTKNGKGFPKKTDKIIRIRKIKK</sequence>
<dbReference type="AlphaFoldDB" id="A0A2B7YG93"/>
<proteinExistence type="predicted"/>
<evidence type="ECO:0000313" key="2">
    <source>
        <dbReference type="EMBL" id="PGH20295.1"/>
    </source>
</evidence>
<evidence type="ECO:0000256" key="1">
    <source>
        <dbReference type="SAM" id="Coils"/>
    </source>
</evidence>
<name>A0A2B7YG93_FUSNP</name>
<reference evidence="2 3" key="1">
    <citation type="submission" date="2017-06" db="EMBL/GenBank/DDBJ databases">
        <title>Genome sequencing of Fusobacterium nucleatum subsp. polymorphum KCOM 1232 (=ChDC F37).</title>
        <authorList>
            <person name="Kook J.-K."/>
            <person name="Park S.-N."/>
            <person name="Lim Y.K."/>
            <person name="Roh H."/>
        </authorList>
    </citation>
    <scope>NUCLEOTIDE SEQUENCE [LARGE SCALE GENOMIC DNA]</scope>
    <source>
        <strain evidence="3">KCOM 1232 ( ChDC F37)</strain>
    </source>
</reference>
<dbReference type="Proteomes" id="UP000222862">
    <property type="component" value="Unassembled WGS sequence"/>
</dbReference>
<protein>
    <submittedName>
        <fullName evidence="2">Uncharacterized protein</fullName>
    </submittedName>
</protein>
<feature type="coiled-coil region" evidence="1">
    <location>
        <begin position="53"/>
        <end position="87"/>
    </location>
</feature>
<dbReference type="RefSeq" id="WP_098703619.1">
    <property type="nucleotide sequence ID" value="NZ_NJGI01000006.1"/>
</dbReference>
<evidence type="ECO:0000313" key="3">
    <source>
        <dbReference type="Proteomes" id="UP000222862"/>
    </source>
</evidence>